<dbReference type="Gene3D" id="3.20.20.100">
    <property type="entry name" value="NADP-dependent oxidoreductase domain"/>
    <property type="match status" value="1"/>
</dbReference>
<proteinExistence type="predicted"/>
<dbReference type="Pfam" id="PF00248">
    <property type="entry name" value="Aldo_ket_red"/>
    <property type="match status" value="1"/>
</dbReference>
<protein>
    <recommendedName>
        <fullName evidence="1">NADP-dependent oxidoreductase domain-containing protein</fullName>
    </recommendedName>
</protein>
<dbReference type="InterPro" id="IPR036812">
    <property type="entry name" value="NAD(P)_OxRdtase_dom_sf"/>
</dbReference>
<gene>
    <name evidence="2" type="ORF">C8Z91_18165</name>
</gene>
<dbReference type="Proteomes" id="UP000244184">
    <property type="component" value="Unassembled WGS sequence"/>
</dbReference>
<name>A0A2T6G159_9BACL</name>
<dbReference type="InterPro" id="IPR023210">
    <property type="entry name" value="NADP_OxRdtase_dom"/>
</dbReference>
<dbReference type="EMBL" id="PYHP01000047">
    <property type="protein sequence ID" value="PUA37902.1"/>
    <property type="molecule type" value="Genomic_DNA"/>
</dbReference>
<reference evidence="2 3" key="1">
    <citation type="submission" date="2018-03" db="EMBL/GenBank/DDBJ databases">
        <title>Genome sequence of Paenibacillus elgii strain AC13 an antimicrobial compound producing bacteria.</title>
        <authorList>
            <person name="Kurokawa A.S."/>
            <person name="Araujo J.F."/>
            <person name="Costa R.A."/>
            <person name="Ortega D.B."/>
            <person name="Pires A.S."/>
            <person name="Pappas G.J.Jr."/>
            <person name="Franco O.L."/>
            <person name="Barreto C."/>
            <person name="Magalhaes B.S."/>
            <person name="Kruger R.H."/>
        </authorList>
    </citation>
    <scope>NUCLEOTIDE SEQUENCE [LARGE SCALE GENOMIC DNA]</scope>
    <source>
        <strain evidence="2 3">AC13</strain>
    </source>
</reference>
<evidence type="ECO:0000313" key="2">
    <source>
        <dbReference type="EMBL" id="PUA37902.1"/>
    </source>
</evidence>
<feature type="domain" description="NADP-dependent oxidoreductase" evidence="1">
    <location>
        <begin position="17"/>
        <end position="53"/>
    </location>
</feature>
<comment type="caution">
    <text evidence="2">The sequence shown here is derived from an EMBL/GenBank/DDBJ whole genome shotgun (WGS) entry which is preliminary data.</text>
</comment>
<organism evidence="2 3">
    <name type="scientific">Paenibacillus elgii</name>
    <dbReference type="NCBI Taxonomy" id="189691"/>
    <lineage>
        <taxon>Bacteria</taxon>
        <taxon>Bacillati</taxon>
        <taxon>Bacillota</taxon>
        <taxon>Bacilli</taxon>
        <taxon>Bacillales</taxon>
        <taxon>Paenibacillaceae</taxon>
        <taxon>Paenibacillus</taxon>
    </lineage>
</organism>
<evidence type="ECO:0000259" key="1">
    <source>
        <dbReference type="Pfam" id="PF00248"/>
    </source>
</evidence>
<dbReference type="AlphaFoldDB" id="A0A2T6G159"/>
<evidence type="ECO:0000313" key="3">
    <source>
        <dbReference type="Proteomes" id="UP000244184"/>
    </source>
</evidence>
<dbReference type="SUPFAM" id="SSF51430">
    <property type="entry name" value="NAD(P)-linked oxidoreductase"/>
    <property type="match status" value="1"/>
</dbReference>
<accession>A0A2T6G159</accession>
<sequence length="67" mass="7465">MQHFCKFVDHLKLLFPLLCVPIPGTKRLERIQENLGALQVKLTADDLAEIERISPKGVAAGSRFGSF</sequence>